<sequence>MTDVMSGHVDRFAMPTAAEEMIESHNLHKSDEEDSEDEKHRTRMQCLKKKALDASAKFRHSFRIGKRNSKVASTVPTILDVRKPEDVHAVDSFRQILLLDELLPSKYDDYHMMLRFLKARKFDVDRAKPMWSDMLRWRKEFGTETIMDDFQFGEKNEVLKYYPHGHHGVDKEGRPVYIERLGQVDATKMMEVTTMDRYIKYHVKEFETTFAVKFPACSIAAKTHIDQSTAILDVQGVGLKNFSKTARDLITCLQKIDGDNYPETLYRMFIINAGTGFRMLWSTVKSFLDPNTTAKIHVLGCKYQSKLLEIIDAKELPEFLGGTCTCSHAGGCLQSDKGPWNDLEIKKMIDHGYAKIGSRQVSQSTDIEDCNSVEDKHIHLQHQLSPVHEEQSSGEYPPALYNDCVPMVDKMMDVRMKQIIPAKGCKVVSEGLIFPIVSGAMALVMGIATILRLSKNMPMKFSRATSRCVSSSEFAAVLQRLHELEETIISMNANSAKVMLEKEMILDAALTRITHLEEQVSSTRKALADAVAMQEEILSLVDKKKKKMLRRKLMNPFCL</sequence>
<name>A0A0K9PDA2_ZOSMR</name>
<dbReference type="SUPFAM" id="SSF46938">
    <property type="entry name" value="CRAL/TRIO N-terminal domain"/>
    <property type="match status" value="1"/>
</dbReference>
<dbReference type="InterPro" id="IPR011074">
    <property type="entry name" value="CRAL/TRIO_N_dom"/>
</dbReference>
<dbReference type="AlphaFoldDB" id="A0A0K9PDA2"/>
<dbReference type="SMART" id="SM00516">
    <property type="entry name" value="SEC14"/>
    <property type="match status" value="1"/>
</dbReference>
<keyword evidence="3" id="KW-0813">Transport</keyword>
<dbReference type="CDD" id="cd00170">
    <property type="entry name" value="SEC14"/>
    <property type="match status" value="1"/>
</dbReference>
<accession>A0A0K9PDA2</accession>
<evidence type="ECO:0000313" key="8">
    <source>
        <dbReference type="EMBL" id="KMZ66180.1"/>
    </source>
</evidence>
<keyword evidence="4" id="KW-0333">Golgi apparatus</keyword>
<dbReference type="FunFam" id="3.40.525.10:FF:000011">
    <property type="entry name" value="SEC14 cytosolic factor"/>
    <property type="match status" value="1"/>
</dbReference>
<gene>
    <name evidence="8" type="ORF">ZOSMA_2G01910</name>
</gene>
<evidence type="ECO:0000256" key="2">
    <source>
        <dbReference type="ARBA" id="ARBA00004395"/>
    </source>
</evidence>
<keyword evidence="6" id="KW-0472">Membrane</keyword>
<dbReference type="InterPro" id="IPR036273">
    <property type="entry name" value="CRAL/TRIO_N_dom_sf"/>
</dbReference>
<dbReference type="Pfam" id="PF03765">
    <property type="entry name" value="CRAL_TRIO_N"/>
    <property type="match status" value="1"/>
</dbReference>
<dbReference type="SUPFAM" id="SSF52087">
    <property type="entry name" value="CRAL/TRIO domain"/>
    <property type="match status" value="1"/>
</dbReference>
<dbReference type="InterPro" id="IPR036865">
    <property type="entry name" value="CRAL-TRIO_dom_sf"/>
</dbReference>
<dbReference type="Proteomes" id="UP000036987">
    <property type="component" value="Unassembled WGS sequence"/>
</dbReference>
<dbReference type="PANTHER" id="PTHR45657:SF1">
    <property type="entry name" value="CRAL-TRIO DOMAIN-CONTAINING PROTEIN YKL091C-RELATED"/>
    <property type="match status" value="1"/>
</dbReference>
<dbReference type="PROSITE" id="PS50191">
    <property type="entry name" value="CRAL_TRIO"/>
    <property type="match status" value="1"/>
</dbReference>
<keyword evidence="9" id="KW-1185">Reference proteome</keyword>
<keyword evidence="6" id="KW-1133">Transmembrane helix</keyword>
<dbReference type="GO" id="GO:0000139">
    <property type="term" value="C:Golgi membrane"/>
    <property type="evidence" value="ECO:0007669"/>
    <property type="project" value="UniProtKB-SubCell"/>
</dbReference>
<evidence type="ECO:0000256" key="1">
    <source>
        <dbReference type="ARBA" id="ARBA00004202"/>
    </source>
</evidence>
<dbReference type="GO" id="GO:0006892">
    <property type="term" value="P:post-Golgi vesicle-mediated transport"/>
    <property type="evidence" value="ECO:0000318"/>
    <property type="project" value="GO_Central"/>
</dbReference>
<dbReference type="InterPro" id="IPR001251">
    <property type="entry name" value="CRAL-TRIO_dom"/>
</dbReference>
<evidence type="ECO:0000259" key="7">
    <source>
        <dbReference type="PROSITE" id="PS50191"/>
    </source>
</evidence>
<evidence type="ECO:0000256" key="4">
    <source>
        <dbReference type="ARBA" id="ARBA00023034"/>
    </source>
</evidence>
<dbReference type="InterPro" id="IPR051026">
    <property type="entry name" value="PI/PC_transfer"/>
</dbReference>
<evidence type="ECO:0000256" key="3">
    <source>
        <dbReference type="ARBA" id="ARBA00022927"/>
    </source>
</evidence>
<dbReference type="GO" id="GO:0015031">
    <property type="term" value="P:protein transport"/>
    <property type="evidence" value="ECO:0007669"/>
    <property type="project" value="UniProtKB-KW"/>
</dbReference>
<comment type="subcellular location">
    <subcellularLocation>
        <location evidence="1">Cell membrane</location>
        <topology evidence="1">Peripheral membrane protein</topology>
    </subcellularLocation>
    <subcellularLocation>
        <location evidence="2">Golgi apparatus membrane</location>
        <topology evidence="2">Peripheral membrane protein</topology>
    </subcellularLocation>
</comment>
<keyword evidence="6" id="KW-0812">Transmembrane</keyword>
<dbReference type="OMA" id="ICMPPEK"/>
<keyword evidence="3" id="KW-0653">Protein transport</keyword>
<organism evidence="8 9">
    <name type="scientific">Zostera marina</name>
    <name type="common">Eelgrass</name>
    <dbReference type="NCBI Taxonomy" id="29655"/>
    <lineage>
        <taxon>Eukaryota</taxon>
        <taxon>Viridiplantae</taxon>
        <taxon>Streptophyta</taxon>
        <taxon>Embryophyta</taxon>
        <taxon>Tracheophyta</taxon>
        <taxon>Spermatophyta</taxon>
        <taxon>Magnoliopsida</taxon>
        <taxon>Liliopsida</taxon>
        <taxon>Zosteraceae</taxon>
        <taxon>Zostera</taxon>
    </lineage>
</organism>
<dbReference type="STRING" id="29655.A0A0K9PDA2"/>
<dbReference type="OrthoDB" id="1434354at2759"/>
<comment type="caution">
    <text evidence="8">The sequence shown here is derived from an EMBL/GenBank/DDBJ whole genome shotgun (WGS) entry which is preliminary data.</text>
</comment>
<dbReference type="Gene3D" id="1.10.8.20">
    <property type="entry name" value="N-terminal domain of phosphatidylinositol transfer protein sec14p"/>
    <property type="match status" value="1"/>
</dbReference>
<protein>
    <submittedName>
        <fullName evidence="8">Sec14p-like phosphatidylinositol transfer family protein</fullName>
    </submittedName>
</protein>
<dbReference type="SMART" id="SM01100">
    <property type="entry name" value="CRAL_TRIO_N"/>
    <property type="match status" value="1"/>
</dbReference>
<reference evidence="9" key="1">
    <citation type="journal article" date="2016" name="Nature">
        <title>The genome of the seagrass Zostera marina reveals angiosperm adaptation to the sea.</title>
        <authorList>
            <person name="Olsen J.L."/>
            <person name="Rouze P."/>
            <person name="Verhelst B."/>
            <person name="Lin Y.-C."/>
            <person name="Bayer T."/>
            <person name="Collen J."/>
            <person name="Dattolo E."/>
            <person name="De Paoli E."/>
            <person name="Dittami S."/>
            <person name="Maumus F."/>
            <person name="Michel G."/>
            <person name="Kersting A."/>
            <person name="Lauritano C."/>
            <person name="Lohaus R."/>
            <person name="Toepel M."/>
            <person name="Tonon T."/>
            <person name="Vanneste K."/>
            <person name="Amirebrahimi M."/>
            <person name="Brakel J."/>
            <person name="Bostroem C."/>
            <person name="Chovatia M."/>
            <person name="Grimwood J."/>
            <person name="Jenkins J.W."/>
            <person name="Jueterbock A."/>
            <person name="Mraz A."/>
            <person name="Stam W.T."/>
            <person name="Tice H."/>
            <person name="Bornberg-Bauer E."/>
            <person name="Green P.J."/>
            <person name="Pearson G.A."/>
            <person name="Procaccini G."/>
            <person name="Duarte C.M."/>
            <person name="Schmutz J."/>
            <person name="Reusch T.B.H."/>
            <person name="Van de Peer Y."/>
        </authorList>
    </citation>
    <scope>NUCLEOTIDE SEQUENCE [LARGE SCALE GENOMIC DNA]</scope>
    <source>
        <strain evidence="9">cv. Finnish</strain>
    </source>
</reference>
<evidence type="ECO:0000313" key="9">
    <source>
        <dbReference type="Proteomes" id="UP000036987"/>
    </source>
</evidence>
<evidence type="ECO:0000256" key="6">
    <source>
        <dbReference type="SAM" id="Phobius"/>
    </source>
</evidence>
<proteinExistence type="inferred from homology"/>
<dbReference type="PANTHER" id="PTHR45657">
    <property type="entry name" value="CRAL-TRIO DOMAIN-CONTAINING PROTEIN YKL091C-RELATED"/>
    <property type="match status" value="1"/>
</dbReference>
<feature type="transmembrane region" description="Helical" evidence="6">
    <location>
        <begin position="432"/>
        <end position="453"/>
    </location>
</feature>
<dbReference type="Pfam" id="PF00650">
    <property type="entry name" value="CRAL_TRIO"/>
    <property type="match status" value="1"/>
</dbReference>
<dbReference type="GO" id="GO:0005886">
    <property type="term" value="C:plasma membrane"/>
    <property type="evidence" value="ECO:0007669"/>
    <property type="project" value="UniProtKB-SubCell"/>
</dbReference>
<dbReference type="EMBL" id="LFYR01000981">
    <property type="protein sequence ID" value="KMZ66180.1"/>
    <property type="molecule type" value="Genomic_DNA"/>
</dbReference>
<comment type="similarity">
    <text evidence="5">Belongs to the SFH family.</text>
</comment>
<dbReference type="GO" id="GO:0008526">
    <property type="term" value="F:phosphatidylinositol transfer activity"/>
    <property type="evidence" value="ECO:0000318"/>
    <property type="project" value="GO_Central"/>
</dbReference>
<evidence type="ECO:0000256" key="5">
    <source>
        <dbReference type="ARBA" id="ARBA00038020"/>
    </source>
</evidence>
<feature type="domain" description="CRAL-TRIO" evidence="7">
    <location>
        <begin position="154"/>
        <end position="328"/>
    </location>
</feature>
<dbReference type="Gene3D" id="3.40.525.10">
    <property type="entry name" value="CRAL-TRIO lipid binding domain"/>
    <property type="match status" value="1"/>
</dbReference>